<keyword evidence="8" id="KW-0472">Membrane</keyword>
<name>A0A9P5WYY3_9AGAR</name>
<keyword evidence="8" id="KW-0812">Transmembrane</keyword>
<evidence type="ECO:0000256" key="8">
    <source>
        <dbReference type="SAM" id="Phobius"/>
    </source>
</evidence>
<organism evidence="9 10">
    <name type="scientific">Macrolepiota fuliginosa MF-IS2</name>
    <dbReference type="NCBI Taxonomy" id="1400762"/>
    <lineage>
        <taxon>Eukaryota</taxon>
        <taxon>Fungi</taxon>
        <taxon>Dikarya</taxon>
        <taxon>Basidiomycota</taxon>
        <taxon>Agaricomycotina</taxon>
        <taxon>Agaricomycetes</taxon>
        <taxon>Agaricomycetidae</taxon>
        <taxon>Agaricales</taxon>
        <taxon>Agaricineae</taxon>
        <taxon>Agaricaceae</taxon>
        <taxon>Macrolepiota</taxon>
    </lineage>
</organism>
<evidence type="ECO:0000256" key="4">
    <source>
        <dbReference type="ARBA" id="ARBA00022723"/>
    </source>
</evidence>
<proteinExistence type="inferred from homology"/>
<dbReference type="GO" id="GO:0020037">
    <property type="term" value="F:heme binding"/>
    <property type="evidence" value="ECO:0007669"/>
    <property type="project" value="InterPro"/>
</dbReference>
<evidence type="ECO:0000256" key="2">
    <source>
        <dbReference type="ARBA" id="ARBA00010617"/>
    </source>
</evidence>
<evidence type="ECO:0000256" key="3">
    <source>
        <dbReference type="ARBA" id="ARBA00022617"/>
    </source>
</evidence>
<keyword evidence="6" id="KW-0408">Iron</keyword>
<dbReference type="Gene3D" id="1.10.630.10">
    <property type="entry name" value="Cytochrome P450"/>
    <property type="match status" value="2"/>
</dbReference>
<evidence type="ECO:0000256" key="6">
    <source>
        <dbReference type="ARBA" id="ARBA00023004"/>
    </source>
</evidence>
<dbReference type="PANTHER" id="PTHR46300">
    <property type="entry name" value="P450, PUTATIVE (EUROFUNG)-RELATED-RELATED"/>
    <property type="match status" value="1"/>
</dbReference>
<dbReference type="InterPro" id="IPR050364">
    <property type="entry name" value="Cytochrome_P450_fung"/>
</dbReference>
<dbReference type="SUPFAM" id="SSF48264">
    <property type="entry name" value="Cytochrome P450"/>
    <property type="match status" value="1"/>
</dbReference>
<keyword evidence="8" id="KW-1133">Transmembrane helix</keyword>
<dbReference type="PANTHER" id="PTHR46300:SF5">
    <property type="entry name" value="CYTOCHROME P450"/>
    <property type="match status" value="1"/>
</dbReference>
<comment type="cofactor">
    <cofactor evidence="1">
        <name>heme</name>
        <dbReference type="ChEBI" id="CHEBI:30413"/>
    </cofactor>
</comment>
<dbReference type="GO" id="GO:0004497">
    <property type="term" value="F:monooxygenase activity"/>
    <property type="evidence" value="ECO:0007669"/>
    <property type="project" value="UniProtKB-KW"/>
</dbReference>
<dbReference type="InterPro" id="IPR001128">
    <property type="entry name" value="Cyt_P450"/>
</dbReference>
<dbReference type="Pfam" id="PF00067">
    <property type="entry name" value="p450"/>
    <property type="match status" value="2"/>
</dbReference>
<dbReference type="AlphaFoldDB" id="A0A9P5WYY3"/>
<protein>
    <submittedName>
        <fullName evidence="9">Cytochrome P450</fullName>
    </submittedName>
</protein>
<dbReference type="OrthoDB" id="2789670at2759"/>
<keyword evidence="7" id="KW-0503">Monooxygenase</keyword>
<evidence type="ECO:0000313" key="10">
    <source>
        <dbReference type="Proteomes" id="UP000807342"/>
    </source>
</evidence>
<dbReference type="Proteomes" id="UP000807342">
    <property type="component" value="Unassembled WGS sequence"/>
</dbReference>
<keyword evidence="5" id="KW-0560">Oxidoreductase</keyword>
<keyword evidence="4" id="KW-0479">Metal-binding</keyword>
<accession>A0A9P5WYY3</accession>
<gene>
    <name evidence="9" type="ORF">P691DRAFT_822392</name>
</gene>
<comment type="caution">
    <text evidence="9">The sequence shown here is derived from an EMBL/GenBank/DDBJ whole genome shotgun (WGS) entry which is preliminary data.</text>
</comment>
<reference evidence="9" key="1">
    <citation type="submission" date="2020-11" db="EMBL/GenBank/DDBJ databases">
        <authorList>
            <consortium name="DOE Joint Genome Institute"/>
            <person name="Ahrendt S."/>
            <person name="Riley R."/>
            <person name="Andreopoulos W."/>
            <person name="Labutti K."/>
            <person name="Pangilinan J."/>
            <person name="Ruiz-Duenas F.J."/>
            <person name="Barrasa J.M."/>
            <person name="Sanchez-Garcia M."/>
            <person name="Camarero S."/>
            <person name="Miyauchi S."/>
            <person name="Serrano A."/>
            <person name="Linde D."/>
            <person name="Babiker R."/>
            <person name="Drula E."/>
            <person name="Ayuso-Fernandez I."/>
            <person name="Pacheco R."/>
            <person name="Padilla G."/>
            <person name="Ferreira P."/>
            <person name="Barriuso J."/>
            <person name="Kellner H."/>
            <person name="Castanera R."/>
            <person name="Alfaro M."/>
            <person name="Ramirez L."/>
            <person name="Pisabarro A.G."/>
            <person name="Kuo A."/>
            <person name="Tritt A."/>
            <person name="Lipzen A."/>
            <person name="He G."/>
            <person name="Yan M."/>
            <person name="Ng V."/>
            <person name="Cullen D."/>
            <person name="Martin F."/>
            <person name="Rosso M.-N."/>
            <person name="Henrissat B."/>
            <person name="Hibbett D."/>
            <person name="Martinez A.T."/>
            <person name="Grigoriev I.V."/>
        </authorList>
    </citation>
    <scope>NUCLEOTIDE SEQUENCE</scope>
    <source>
        <strain evidence="9">MF-IS2</strain>
    </source>
</reference>
<comment type="similarity">
    <text evidence="2">Belongs to the cytochrome P450 family.</text>
</comment>
<dbReference type="GO" id="GO:0016705">
    <property type="term" value="F:oxidoreductase activity, acting on paired donors, with incorporation or reduction of molecular oxygen"/>
    <property type="evidence" value="ECO:0007669"/>
    <property type="project" value="InterPro"/>
</dbReference>
<evidence type="ECO:0000313" key="9">
    <source>
        <dbReference type="EMBL" id="KAF9440307.1"/>
    </source>
</evidence>
<dbReference type="GO" id="GO:0005506">
    <property type="term" value="F:iron ion binding"/>
    <property type="evidence" value="ECO:0007669"/>
    <property type="project" value="InterPro"/>
</dbReference>
<keyword evidence="3" id="KW-0349">Heme</keyword>
<dbReference type="EMBL" id="MU152643">
    <property type="protein sequence ID" value="KAF9440307.1"/>
    <property type="molecule type" value="Genomic_DNA"/>
</dbReference>
<keyword evidence="10" id="KW-1185">Reference proteome</keyword>
<dbReference type="InterPro" id="IPR036396">
    <property type="entry name" value="Cyt_P450_sf"/>
</dbReference>
<evidence type="ECO:0000256" key="5">
    <source>
        <dbReference type="ARBA" id="ARBA00023002"/>
    </source>
</evidence>
<feature type="transmembrane region" description="Helical" evidence="8">
    <location>
        <begin position="20"/>
        <end position="40"/>
    </location>
</feature>
<sequence>MTLCESLRVPTIERTVPGTRALAMETLIATLLLIALAWTISSRRRRTLGVPLPPSPPADPILGHLRYIPSQNPELQYTEWAKSYGDVIYLRILNRPIIVLNTMDAVIDLFEKKSWNYSDRPDFPIFNLFGTSVVQIAFGHDMDSENGPNYDDLIRGNGDTLTTCGPPGGTLVDLFPVCTTTNERLQQEHGDGFWPDDNDVKGAASLIFAAGSDTLWSTLSVFMLAMVLCPESQEKAQKELDMLLLGSHLPELGDWKALPYIKCVVQETYQ</sequence>
<evidence type="ECO:0000256" key="7">
    <source>
        <dbReference type="ARBA" id="ARBA00023033"/>
    </source>
</evidence>
<evidence type="ECO:0000256" key="1">
    <source>
        <dbReference type="ARBA" id="ARBA00001971"/>
    </source>
</evidence>